<proteinExistence type="predicted"/>
<dbReference type="AlphaFoldDB" id="A0A966HRM4"/>
<protein>
    <submittedName>
        <fullName evidence="1">TIGR03643 family protein</fullName>
    </submittedName>
</protein>
<reference evidence="1" key="1">
    <citation type="submission" date="2018-10" db="EMBL/GenBank/DDBJ databases">
        <title>Iterative Subtractive Binning of Freshwater Chronoseries Metagenomes Recovers Nearly Complete Genomes from over Four Hundred Novel Species.</title>
        <authorList>
            <person name="Rodriguez-R L.M."/>
            <person name="Tsementzi D."/>
            <person name="Luo C."/>
            <person name="Konstantinidis K.T."/>
        </authorList>
    </citation>
    <scope>NUCLEOTIDE SEQUENCE</scope>
    <source>
        <strain evidence="1">WB8_2A_004</strain>
    </source>
</reference>
<feature type="non-terminal residue" evidence="1">
    <location>
        <position position="36"/>
    </location>
</feature>
<dbReference type="EMBL" id="RGOB01000064">
    <property type="protein sequence ID" value="NCU53205.1"/>
    <property type="molecule type" value="Genomic_DNA"/>
</dbReference>
<evidence type="ECO:0000313" key="2">
    <source>
        <dbReference type="Proteomes" id="UP000747791"/>
    </source>
</evidence>
<sequence>MKKGLRPITRTANPEPQDKNSISWIIWAAWADRITF</sequence>
<name>A0A966HRM4_9PROT</name>
<comment type="caution">
    <text evidence="1">The sequence shown here is derived from an EMBL/GenBank/DDBJ whole genome shotgun (WGS) entry which is preliminary data.</text>
</comment>
<accession>A0A966HRM4</accession>
<organism evidence="1 2">
    <name type="scientific">Candidatus Fonsibacter lacus</name>
    <dbReference type="NCBI Taxonomy" id="2576439"/>
    <lineage>
        <taxon>Bacteria</taxon>
        <taxon>Pseudomonadati</taxon>
        <taxon>Pseudomonadota</taxon>
        <taxon>Alphaproteobacteria</taxon>
        <taxon>Candidatus Pelagibacterales</taxon>
        <taxon>Candidatus Pelagibacterales incertae sedis</taxon>
        <taxon>Candidatus Fonsibacter</taxon>
    </lineage>
</organism>
<gene>
    <name evidence="1" type="ORF">EBX74_02735</name>
</gene>
<evidence type="ECO:0000313" key="1">
    <source>
        <dbReference type="EMBL" id="NCU53205.1"/>
    </source>
</evidence>
<dbReference type="Proteomes" id="UP000747791">
    <property type="component" value="Unassembled WGS sequence"/>
</dbReference>